<keyword evidence="5 8" id="KW-0812">Transmembrane</keyword>
<organism evidence="9 10">
    <name type="scientific">Shewanella japonica</name>
    <dbReference type="NCBI Taxonomy" id="93973"/>
    <lineage>
        <taxon>Bacteria</taxon>
        <taxon>Pseudomonadati</taxon>
        <taxon>Pseudomonadota</taxon>
        <taxon>Gammaproteobacteria</taxon>
        <taxon>Alteromonadales</taxon>
        <taxon>Shewanellaceae</taxon>
        <taxon>Shewanella</taxon>
    </lineage>
</organism>
<keyword evidence="6 8" id="KW-1133">Transmembrane helix</keyword>
<protein>
    <submittedName>
        <fullName evidence="9">Transporter</fullName>
    </submittedName>
</protein>
<dbReference type="InterPro" id="IPR038770">
    <property type="entry name" value="Na+/solute_symporter_sf"/>
</dbReference>
<evidence type="ECO:0000256" key="1">
    <source>
        <dbReference type="ARBA" id="ARBA00004651"/>
    </source>
</evidence>
<dbReference type="Pfam" id="PF03547">
    <property type="entry name" value="Mem_trans"/>
    <property type="match status" value="1"/>
</dbReference>
<keyword evidence="7 8" id="KW-0472">Membrane</keyword>
<evidence type="ECO:0000256" key="6">
    <source>
        <dbReference type="ARBA" id="ARBA00022989"/>
    </source>
</evidence>
<feature type="transmembrane region" description="Helical" evidence="8">
    <location>
        <begin position="265"/>
        <end position="284"/>
    </location>
</feature>
<dbReference type="RefSeq" id="WP_080916363.1">
    <property type="nucleotide sequence ID" value="NZ_CP020472.1"/>
</dbReference>
<comment type="subcellular location">
    <subcellularLocation>
        <location evidence="1">Cell membrane</location>
        <topology evidence="1">Multi-pass membrane protein</topology>
    </subcellularLocation>
</comment>
<dbReference type="PANTHER" id="PTHR36838:SF3">
    <property type="entry name" value="TRANSPORTER AUXIN EFFLUX CARRIER EC FAMILY"/>
    <property type="match status" value="1"/>
</dbReference>
<name>A0ABM6JP78_9GAMM</name>
<feature type="transmembrane region" description="Helical" evidence="8">
    <location>
        <begin position="238"/>
        <end position="259"/>
    </location>
</feature>
<reference evidence="9 10" key="1">
    <citation type="submission" date="2017-03" db="EMBL/GenBank/DDBJ databases">
        <title>Genome sequencing of Shewanella japonica KCTC 22435.</title>
        <authorList>
            <person name="Kim K.M."/>
        </authorList>
    </citation>
    <scope>NUCLEOTIDE SEQUENCE [LARGE SCALE GENOMIC DNA]</scope>
    <source>
        <strain evidence="9 10">KCTC 22435</strain>
    </source>
</reference>
<accession>A0ABM6JP78</accession>
<evidence type="ECO:0000256" key="7">
    <source>
        <dbReference type="ARBA" id="ARBA00023136"/>
    </source>
</evidence>
<keyword evidence="4" id="KW-1003">Cell membrane</keyword>
<feature type="transmembrane region" description="Helical" evidence="8">
    <location>
        <begin position="99"/>
        <end position="119"/>
    </location>
</feature>
<evidence type="ECO:0000313" key="9">
    <source>
        <dbReference type="EMBL" id="ARD23383.1"/>
    </source>
</evidence>
<dbReference type="InterPro" id="IPR004776">
    <property type="entry name" value="Mem_transp_PIN-like"/>
</dbReference>
<keyword evidence="3" id="KW-0813">Transport</keyword>
<evidence type="ECO:0000256" key="5">
    <source>
        <dbReference type="ARBA" id="ARBA00022692"/>
    </source>
</evidence>
<feature type="transmembrane region" description="Helical" evidence="8">
    <location>
        <begin position="166"/>
        <end position="187"/>
    </location>
</feature>
<feature type="transmembrane region" description="Helical" evidence="8">
    <location>
        <begin position="125"/>
        <end position="145"/>
    </location>
</feature>
<comment type="similarity">
    <text evidence="2">Belongs to the auxin efflux carrier (TC 2.A.69) family.</text>
</comment>
<sequence>MANILTPLIAVFGIMLLGFIVQKLKVLPHDTDFTLNEYVYYVAFPAILFIALAETDIHEIMQWGFIAAFGIAMVVTYFITVLISSIADKKQPALAAIRGLNTSFGNTAFIGIPLMMMLYPDNNHAITAAAIASLLSVIMFAFAMVNMELAINKKQKRHPVHIMLNALISNPIVIGCTLGVMASALYIPIPDSISMMMRLIGNTSSPCALFAIGMVLAKAMHGGTEPETPPHHLAIEMGILNILKLVIQPLIAYGLLRYFNVDNELLIMGVILAALPTAASVYLLAQRYQTYGLSSAKCILISTLATFISLPLIEQLLEQLS</sequence>
<evidence type="ECO:0000256" key="8">
    <source>
        <dbReference type="SAM" id="Phobius"/>
    </source>
</evidence>
<feature type="transmembrane region" description="Helical" evidence="8">
    <location>
        <begin position="38"/>
        <end position="57"/>
    </location>
</feature>
<evidence type="ECO:0000256" key="3">
    <source>
        <dbReference type="ARBA" id="ARBA00022448"/>
    </source>
</evidence>
<gene>
    <name evidence="9" type="ORF">SJ2017_3114</name>
</gene>
<keyword evidence="10" id="KW-1185">Reference proteome</keyword>
<feature type="transmembrane region" description="Helical" evidence="8">
    <location>
        <begin position="6"/>
        <end position="26"/>
    </location>
</feature>
<dbReference type="Gene3D" id="1.20.1530.20">
    <property type="match status" value="1"/>
</dbReference>
<dbReference type="PANTHER" id="PTHR36838">
    <property type="entry name" value="AUXIN EFFLUX CARRIER FAMILY PROTEIN"/>
    <property type="match status" value="1"/>
</dbReference>
<evidence type="ECO:0000313" key="10">
    <source>
        <dbReference type="Proteomes" id="UP000191820"/>
    </source>
</evidence>
<proteinExistence type="inferred from homology"/>
<feature type="transmembrane region" description="Helical" evidence="8">
    <location>
        <begin position="296"/>
        <end position="313"/>
    </location>
</feature>
<dbReference type="EMBL" id="CP020472">
    <property type="protein sequence ID" value="ARD23383.1"/>
    <property type="molecule type" value="Genomic_DNA"/>
</dbReference>
<feature type="transmembrane region" description="Helical" evidence="8">
    <location>
        <begin position="63"/>
        <end position="87"/>
    </location>
</feature>
<feature type="transmembrane region" description="Helical" evidence="8">
    <location>
        <begin position="199"/>
        <end position="217"/>
    </location>
</feature>
<evidence type="ECO:0000256" key="2">
    <source>
        <dbReference type="ARBA" id="ARBA00010145"/>
    </source>
</evidence>
<dbReference type="Proteomes" id="UP000191820">
    <property type="component" value="Chromosome"/>
</dbReference>
<evidence type="ECO:0000256" key="4">
    <source>
        <dbReference type="ARBA" id="ARBA00022475"/>
    </source>
</evidence>